<keyword evidence="3" id="KW-1185">Reference proteome</keyword>
<dbReference type="InParanoid" id="A5DWK0"/>
<protein>
    <submittedName>
        <fullName evidence="2">Uncharacterized protein</fullName>
    </submittedName>
</protein>
<name>A5DWK0_LODEL</name>
<proteinExistence type="predicted"/>
<dbReference type="VEuPathDB" id="FungiDB:LELG_01736"/>
<evidence type="ECO:0000313" key="2">
    <source>
        <dbReference type="EMBL" id="EDK43558.1"/>
    </source>
</evidence>
<dbReference type="eggNOG" id="ENOG502SRYK">
    <property type="taxonomic scope" value="Eukaryota"/>
</dbReference>
<dbReference type="OrthoDB" id="4095156at2759"/>
<dbReference type="AlphaFoldDB" id="A5DWK0"/>
<feature type="compositionally biased region" description="Basic and acidic residues" evidence="1">
    <location>
        <begin position="361"/>
        <end position="374"/>
    </location>
</feature>
<gene>
    <name evidence="2" type="ORF">LELG_01736</name>
</gene>
<dbReference type="KEGG" id="lel:PVL30_001713"/>
<sequence length="457" mass="52170">MSDRRLATALQKVLDMFTSLSGLGAAAVLPLHNDDCTITNEAPTNKVNKVSAQSLQLKVNKLLKLNNTTRKYELALTNDIALWLDSILNQECSQFIKDFNQLLLSQLFANTQLTQRMEKIKLSLSFVNERERKQQNLLATRYKLEKQFRDSRNKYGPDASSTILIKEKLEEIECNLQVVEQQYIRSILNDLRESLMEYIYTLNAASRKLTMNSDDCMDNFNANEHGYGNIASGIGNNLRDIEIARVSPEKYARLSDATEAIPKETHSNSNSNSNANANANALLNTDINIKRPKRKPPPPFTEAELIKLRDYDLPTPQSMCNDCKKAIPCIHTEGASHQSLKPQKAQFQQRLQSQSQSQLSKHVDPQIHQQDEQRLPYSPTQPLPPNGSQPKQILNGTFRQQHMQGIGHDLESKGFMMKEFNHSLDENEYGDAIFQQQQHNNHPHQFRDISMISDHWN</sequence>
<dbReference type="EMBL" id="CH981525">
    <property type="protein sequence ID" value="EDK43558.1"/>
    <property type="molecule type" value="Genomic_DNA"/>
</dbReference>
<dbReference type="Proteomes" id="UP000001996">
    <property type="component" value="Unassembled WGS sequence"/>
</dbReference>
<evidence type="ECO:0000313" key="3">
    <source>
        <dbReference type="Proteomes" id="UP000001996"/>
    </source>
</evidence>
<dbReference type="GeneID" id="5234413"/>
<reference evidence="2 3" key="1">
    <citation type="journal article" date="2009" name="Nature">
        <title>Evolution of pathogenicity and sexual reproduction in eight Candida genomes.</title>
        <authorList>
            <person name="Butler G."/>
            <person name="Rasmussen M.D."/>
            <person name="Lin M.F."/>
            <person name="Santos M.A."/>
            <person name="Sakthikumar S."/>
            <person name="Munro C.A."/>
            <person name="Rheinbay E."/>
            <person name="Grabherr M."/>
            <person name="Forche A."/>
            <person name="Reedy J.L."/>
            <person name="Agrafioti I."/>
            <person name="Arnaud M.B."/>
            <person name="Bates S."/>
            <person name="Brown A.J."/>
            <person name="Brunke S."/>
            <person name="Costanzo M.C."/>
            <person name="Fitzpatrick D.A."/>
            <person name="de Groot P.W."/>
            <person name="Harris D."/>
            <person name="Hoyer L.L."/>
            <person name="Hube B."/>
            <person name="Klis F.M."/>
            <person name="Kodira C."/>
            <person name="Lennard N."/>
            <person name="Logue M.E."/>
            <person name="Martin R."/>
            <person name="Neiman A.M."/>
            <person name="Nikolaou E."/>
            <person name="Quail M.A."/>
            <person name="Quinn J."/>
            <person name="Santos M.C."/>
            <person name="Schmitzberger F.F."/>
            <person name="Sherlock G."/>
            <person name="Shah P."/>
            <person name="Silverstein K.A."/>
            <person name="Skrzypek M.S."/>
            <person name="Soll D."/>
            <person name="Staggs R."/>
            <person name="Stansfield I."/>
            <person name="Stumpf M.P."/>
            <person name="Sudbery P.E."/>
            <person name="Srikantha T."/>
            <person name="Zeng Q."/>
            <person name="Berman J."/>
            <person name="Berriman M."/>
            <person name="Heitman J."/>
            <person name="Gow N.A."/>
            <person name="Lorenz M.C."/>
            <person name="Birren B.W."/>
            <person name="Kellis M."/>
            <person name="Cuomo C.A."/>
        </authorList>
    </citation>
    <scope>NUCLEOTIDE SEQUENCE [LARGE SCALE GENOMIC DNA]</scope>
    <source>
        <strain evidence="3">ATCC 11503 / BCRC 21390 / CBS 2605 / JCM 1781 / NBRC 1676 / NRRL YB-4239</strain>
    </source>
</reference>
<accession>A5DWK0</accession>
<evidence type="ECO:0000256" key="1">
    <source>
        <dbReference type="SAM" id="MobiDB-lite"/>
    </source>
</evidence>
<feature type="compositionally biased region" description="Low complexity" evidence="1">
    <location>
        <begin position="346"/>
        <end position="360"/>
    </location>
</feature>
<feature type="region of interest" description="Disordered" evidence="1">
    <location>
        <begin position="336"/>
        <end position="391"/>
    </location>
</feature>
<organism evidence="2 3">
    <name type="scientific">Lodderomyces elongisporus (strain ATCC 11503 / CBS 2605 / JCM 1781 / NBRC 1676 / NRRL YB-4239)</name>
    <name type="common">Yeast</name>
    <name type="synonym">Saccharomyces elongisporus</name>
    <dbReference type="NCBI Taxonomy" id="379508"/>
    <lineage>
        <taxon>Eukaryota</taxon>
        <taxon>Fungi</taxon>
        <taxon>Dikarya</taxon>
        <taxon>Ascomycota</taxon>
        <taxon>Saccharomycotina</taxon>
        <taxon>Pichiomycetes</taxon>
        <taxon>Debaryomycetaceae</taxon>
        <taxon>Candida/Lodderomyces clade</taxon>
        <taxon>Lodderomyces</taxon>
    </lineage>
</organism>
<dbReference type="HOGENOM" id="CLU_050549_0_0_1"/>